<protein>
    <recommendedName>
        <fullName evidence="3">Transposase</fullName>
    </recommendedName>
</protein>
<sequence length="89" mass="10666">MPQAEACRAEWDAGAAHETRRVFARAAAGDRRYNKMTTRQLKKTGLWRWRLSTSAIQLTKSEQKQRERARIYLRFAEFRRLSTLQLRRR</sequence>
<keyword evidence="2" id="KW-1185">Reference proteome</keyword>
<accession>A0A7W7HY44</accession>
<evidence type="ECO:0000313" key="2">
    <source>
        <dbReference type="Proteomes" id="UP000578112"/>
    </source>
</evidence>
<dbReference type="AlphaFoldDB" id="A0A7W7HY44"/>
<proteinExistence type="predicted"/>
<comment type="caution">
    <text evidence="1">The sequence shown here is derived from an EMBL/GenBank/DDBJ whole genome shotgun (WGS) entry which is preliminary data.</text>
</comment>
<evidence type="ECO:0000313" key="1">
    <source>
        <dbReference type="EMBL" id="MBB4762929.1"/>
    </source>
</evidence>
<evidence type="ECO:0008006" key="3">
    <source>
        <dbReference type="Google" id="ProtNLM"/>
    </source>
</evidence>
<dbReference type="RefSeq" id="WP_184994308.1">
    <property type="nucleotide sequence ID" value="NZ_BOMK01000004.1"/>
</dbReference>
<gene>
    <name evidence="1" type="ORF">BJ971_003485</name>
</gene>
<dbReference type="Proteomes" id="UP000578112">
    <property type="component" value="Unassembled WGS sequence"/>
</dbReference>
<organism evidence="1 2">
    <name type="scientific">Actinoplanes digitatis</name>
    <dbReference type="NCBI Taxonomy" id="1868"/>
    <lineage>
        <taxon>Bacteria</taxon>
        <taxon>Bacillati</taxon>
        <taxon>Actinomycetota</taxon>
        <taxon>Actinomycetes</taxon>
        <taxon>Micromonosporales</taxon>
        <taxon>Micromonosporaceae</taxon>
        <taxon>Actinoplanes</taxon>
    </lineage>
</organism>
<reference evidence="1 2" key="1">
    <citation type="submission" date="2020-08" db="EMBL/GenBank/DDBJ databases">
        <title>Sequencing the genomes of 1000 actinobacteria strains.</title>
        <authorList>
            <person name="Klenk H.-P."/>
        </authorList>
    </citation>
    <scope>NUCLEOTIDE SEQUENCE [LARGE SCALE GENOMIC DNA]</scope>
    <source>
        <strain evidence="1 2">DSM 43149</strain>
    </source>
</reference>
<dbReference type="EMBL" id="JACHNH010000001">
    <property type="protein sequence ID" value="MBB4762929.1"/>
    <property type="molecule type" value="Genomic_DNA"/>
</dbReference>
<name>A0A7W7HY44_9ACTN</name>